<dbReference type="AlphaFoldDB" id="P74428"/>
<evidence type="ECO:0000313" key="2">
    <source>
        <dbReference type="Proteomes" id="UP000001425"/>
    </source>
</evidence>
<dbReference type="EnsemblBacteria" id="BAA18528">
    <property type="protein sequence ID" value="BAA18528"/>
    <property type="gene ID" value="BAA18528"/>
</dbReference>
<organism evidence="1 2">
    <name type="scientific">Synechocystis sp. (strain ATCC 27184 / PCC 6803 / Kazusa)</name>
    <dbReference type="NCBI Taxonomy" id="1111708"/>
    <lineage>
        <taxon>Bacteria</taxon>
        <taxon>Bacillati</taxon>
        <taxon>Cyanobacteriota</taxon>
        <taxon>Cyanophyceae</taxon>
        <taxon>Synechococcales</taxon>
        <taxon>Merismopediaceae</taxon>
        <taxon>Synechocystis</taxon>
    </lineage>
</organism>
<proteinExistence type="predicted"/>
<reference evidence="1 2" key="1">
    <citation type="journal article" date="1995" name="DNA Res.">
        <title>Sequence analysis of the genome of the unicellular cyanobacterium Synechocystis sp. strain PCC6803. I. Sequence features in the 1 Mb region from map positions 64% to 92% of the genome.</title>
        <authorList>
            <person name="Kaneko T."/>
            <person name="Tanaka A."/>
            <person name="Sato S."/>
            <person name="Kotani H."/>
            <person name="Sazuka T."/>
            <person name="Miyajima N."/>
            <person name="Sugiura M."/>
            <person name="Tabata S."/>
        </authorList>
    </citation>
    <scope>NUCLEOTIDE SEQUENCE [LARGE SCALE GENOMIC DNA]</scope>
    <source>
        <strain evidence="2">ATCC 27184 / PCC 6803 / Kazusa</strain>
    </source>
</reference>
<dbReference type="Proteomes" id="UP000001425">
    <property type="component" value="Chromosome"/>
</dbReference>
<dbReference type="STRING" id="1148.gene:10499409"/>
<evidence type="ECO:0000313" key="1">
    <source>
        <dbReference type="EMBL" id="BAA18528.1"/>
    </source>
</evidence>
<dbReference type="eggNOG" id="ENOG503344V">
    <property type="taxonomic scope" value="Bacteria"/>
</dbReference>
<dbReference type="SUPFAM" id="SSF141371">
    <property type="entry name" value="PilZ domain-like"/>
    <property type="match status" value="1"/>
</dbReference>
<dbReference type="EMBL" id="BA000022">
    <property type="protein sequence ID" value="BAA18528.1"/>
    <property type="molecule type" value="Genomic_DNA"/>
</dbReference>
<accession>P74428</accession>
<dbReference type="IntAct" id="P74428">
    <property type="interactions" value="1"/>
</dbReference>
<dbReference type="KEGG" id="syn:slr0398"/>
<dbReference type="PIR" id="S76399">
    <property type="entry name" value="S76399"/>
</dbReference>
<name>P74428_SYNY3</name>
<keyword evidence="2" id="KW-1185">Reference proteome</keyword>
<reference evidence="1 2" key="2">
    <citation type="journal article" date="1996" name="DNA Res.">
        <title>Sequence analysis of the genome of the unicellular cyanobacterium Synechocystis sp. strain PCC6803. II. Sequence determination of the entire genome and assignment of potential protein-coding regions.</title>
        <authorList>
            <person name="Kaneko T."/>
            <person name="Sato S."/>
            <person name="Kotani H."/>
            <person name="Tanaka A."/>
            <person name="Asamizu E."/>
            <person name="Nakamura Y."/>
            <person name="Miyajima N."/>
            <person name="Hirosawa M."/>
            <person name="Sugiura M."/>
            <person name="Sasamoto S."/>
            <person name="Kimura T."/>
            <person name="Hosouchi T."/>
            <person name="Matsuno A."/>
            <person name="Muraki A."/>
            <person name="Nakazaki N."/>
            <person name="Naruo K."/>
            <person name="Okumura S."/>
            <person name="Shimpo S."/>
            <person name="Takeuchi C."/>
            <person name="Wada T."/>
            <person name="Watanabe A."/>
            <person name="Yamada M."/>
            <person name="Yasuda M."/>
            <person name="Tabata S."/>
        </authorList>
    </citation>
    <scope>NUCLEOTIDE SEQUENCE [LARGE SCALE GENOMIC DNA]</scope>
    <source>
        <strain evidence="2">ATCC 27184 / PCC 6803 / Kazusa</strain>
    </source>
</reference>
<sequence>MTTIMVNLAHLLGKPNLTEEIISMAQDSPSSLSQEALTIAHLQGVQERRQEERMLAFCQVFDMEGELVGVSFDLTRNGICVSVPNDWPQDTDFTVKLRRMDNEALPTITIKLTPMWRQSRNESFDEIGGKIIEVDCPEAFSTFLQYCQQAGPSGLVERPTS</sequence>
<gene>
    <name evidence="1" type="ordered locus">slr0398</name>
</gene>
<dbReference type="InParanoid" id="P74428"/>
<dbReference type="PaxDb" id="1148-1653616"/>
<protein>
    <submittedName>
        <fullName evidence="1">Slr0398 protein</fullName>
    </submittedName>
</protein>